<dbReference type="InterPro" id="IPR021327">
    <property type="entry name" value="DUF2934"/>
</dbReference>
<gene>
    <name evidence="1" type="ORF">QJT81_13835</name>
</gene>
<dbReference type="Pfam" id="PF11154">
    <property type="entry name" value="DUF2934"/>
    <property type="match status" value="1"/>
</dbReference>
<proteinExistence type="predicted"/>
<reference evidence="1" key="1">
    <citation type="journal article" date="2023" name="Int. J. Mol. Sci.">
        <title>Metagenomics Revealed a New Genus 'Candidatus Thiocaldithrix dubininis' gen. nov., sp. nov. and a New Species 'Candidatus Thiothrix putei' sp. nov. in the Family Thiotrichaceae, Some Members of Which Have Traits of Both Na+- and H+-Motive Energetics.</title>
        <authorList>
            <person name="Ravin N.V."/>
            <person name="Muntyan M.S."/>
            <person name="Smolyakov D.D."/>
            <person name="Rudenko T.S."/>
            <person name="Beletsky A.V."/>
            <person name="Mardanov A.V."/>
            <person name="Grabovich M.Y."/>
        </authorList>
    </citation>
    <scope>NUCLEOTIDE SEQUENCE</scope>
    <source>
        <strain evidence="1">GKL-02</strain>
    </source>
</reference>
<sequence>MTPYPEIGNTEALEVHANYTKSNGWRANNHSKVKVAAYYKAQARGFKPGNELEDWLEAETEIARKFVPPHEFFV</sequence>
<organism evidence="1">
    <name type="scientific">Candidatus Thiothrix putei</name>
    <dbReference type="NCBI Taxonomy" id="3080811"/>
    <lineage>
        <taxon>Bacteria</taxon>
        <taxon>Pseudomonadati</taxon>
        <taxon>Pseudomonadota</taxon>
        <taxon>Gammaproteobacteria</taxon>
        <taxon>Thiotrichales</taxon>
        <taxon>Thiotrichaceae</taxon>
        <taxon>Thiothrix</taxon>
    </lineage>
</organism>
<dbReference type="Proteomes" id="UP001301326">
    <property type="component" value="Chromosome"/>
</dbReference>
<dbReference type="KEGG" id="tput:QJT81_13835"/>
<reference evidence="1" key="2">
    <citation type="submission" date="2023-04" db="EMBL/GenBank/DDBJ databases">
        <authorList>
            <person name="Beletskiy A.V."/>
            <person name="Mardanov A.V."/>
            <person name="Ravin N.V."/>
        </authorList>
    </citation>
    <scope>NUCLEOTIDE SEQUENCE</scope>
    <source>
        <strain evidence="1">GKL-02</strain>
    </source>
</reference>
<dbReference type="EMBL" id="CP124756">
    <property type="protein sequence ID" value="WGZ92902.1"/>
    <property type="molecule type" value="Genomic_DNA"/>
</dbReference>
<name>A0AA95H8P0_9GAMM</name>
<dbReference type="AlphaFoldDB" id="A0AA95H8P0"/>
<accession>A0AA95H8P0</accession>
<evidence type="ECO:0000313" key="1">
    <source>
        <dbReference type="EMBL" id="WGZ92902.1"/>
    </source>
</evidence>
<protein>
    <submittedName>
        <fullName evidence="1">DUF2934 domain-containing protein</fullName>
    </submittedName>
</protein>